<name>A0A0C3L3S0_9AGAM</name>
<dbReference type="SUPFAM" id="SSF53383">
    <property type="entry name" value="PLP-dependent transferases"/>
    <property type="match status" value="1"/>
</dbReference>
<accession>A0A0C3L3S0</accession>
<evidence type="ECO:0000259" key="3">
    <source>
        <dbReference type="Pfam" id="PF00266"/>
    </source>
</evidence>
<proteinExistence type="predicted"/>
<dbReference type="Gene3D" id="3.40.640.10">
    <property type="entry name" value="Type I PLP-dependent aspartate aminotransferase-like (Major domain)"/>
    <property type="match status" value="1"/>
</dbReference>
<feature type="domain" description="Aminotransferase class V" evidence="3">
    <location>
        <begin position="302"/>
        <end position="625"/>
    </location>
</feature>
<evidence type="ECO:0000256" key="1">
    <source>
        <dbReference type="ARBA" id="ARBA00022898"/>
    </source>
</evidence>
<reference evidence="6" key="2">
    <citation type="submission" date="2015-01" db="EMBL/GenBank/DDBJ databases">
        <title>Evolutionary Origins and Diversification of the Mycorrhizal Mutualists.</title>
        <authorList>
            <consortium name="DOE Joint Genome Institute"/>
            <consortium name="Mycorrhizal Genomics Consortium"/>
            <person name="Kohler A."/>
            <person name="Kuo A."/>
            <person name="Nagy L.G."/>
            <person name="Floudas D."/>
            <person name="Copeland A."/>
            <person name="Barry K.W."/>
            <person name="Cichocki N."/>
            <person name="Veneault-Fourrey C."/>
            <person name="LaButti K."/>
            <person name="Lindquist E.A."/>
            <person name="Lipzen A."/>
            <person name="Lundell T."/>
            <person name="Morin E."/>
            <person name="Murat C."/>
            <person name="Riley R."/>
            <person name="Ohm R."/>
            <person name="Sun H."/>
            <person name="Tunlid A."/>
            <person name="Henrissat B."/>
            <person name="Grigoriev I.V."/>
            <person name="Hibbett D.S."/>
            <person name="Martin F."/>
        </authorList>
    </citation>
    <scope>NUCLEOTIDE SEQUENCE [LARGE SCALE GENOMIC DNA]</scope>
    <source>
        <strain evidence="6">MUT 4182</strain>
    </source>
</reference>
<reference evidence="5 6" key="1">
    <citation type="submission" date="2014-04" db="EMBL/GenBank/DDBJ databases">
        <authorList>
            <consortium name="DOE Joint Genome Institute"/>
            <person name="Kuo A."/>
            <person name="Girlanda M."/>
            <person name="Perotto S."/>
            <person name="Kohler A."/>
            <person name="Nagy L.G."/>
            <person name="Floudas D."/>
            <person name="Copeland A."/>
            <person name="Barry K.W."/>
            <person name="Cichocki N."/>
            <person name="Veneault-Fourrey C."/>
            <person name="LaButti K."/>
            <person name="Lindquist E.A."/>
            <person name="Lipzen A."/>
            <person name="Lundell T."/>
            <person name="Morin E."/>
            <person name="Murat C."/>
            <person name="Sun H."/>
            <person name="Tunlid A."/>
            <person name="Henrissat B."/>
            <person name="Grigoriev I.V."/>
            <person name="Hibbett D.S."/>
            <person name="Martin F."/>
            <person name="Nordberg H.P."/>
            <person name="Cantor M.N."/>
            <person name="Hua S.X."/>
        </authorList>
    </citation>
    <scope>NUCLEOTIDE SEQUENCE [LARGE SCALE GENOMIC DNA]</scope>
    <source>
        <strain evidence="5 6">MUT 4182</strain>
    </source>
</reference>
<dbReference type="OrthoDB" id="5978656at2759"/>
<dbReference type="Gene3D" id="3.90.1150.10">
    <property type="entry name" value="Aspartate Aminotransferase, domain 1"/>
    <property type="match status" value="1"/>
</dbReference>
<dbReference type="AlphaFoldDB" id="A0A0C3L3S0"/>
<feature type="domain" description="Gamma-glutamylcyclotransferase AIG2-like" evidence="4">
    <location>
        <begin position="37"/>
        <end position="133"/>
    </location>
</feature>
<dbReference type="HOGENOM" id="CLU_003433_3_0_1"/>
<protein>
    <recommendedName>
        <fullName evidence="7">Aminotransferase class V domain-containing protein</fullName>
    </recommendedName>
</protein>
<feature type="region of interest" description="Disordered" evidence="2">
    <location>
        <begin position="1"/>
        <end position="27"/>
    </location>
</feature>
<organism evidence="5 6">
    <name type="scientific">Tulasnella calospora MUT 4182</name>
    <dbReference type="NCBI Taxonomy" id="1051891"/>
    <lineage>
        <taxon>Eukaryota</taxon>
        <taxon>Fungi</taxon>
        <taxon>Dikarya</taxon>
        <taxon>Basidiomycota</taxon>
        <taxon>Agaricomycotina</taxon>
        <taxon>Agaricomycetes</taxon>
        <taxon>Cantharellales</taxon>
        <taxon>Tulasnellaceae</taxon>
        <taxon>Tulasnella</taxon>
    </lineage>
</organism>
<dbReference type="EMBL" id="KN822995">
    <property type="protein sequence ID" value="KIO28353.1"/>
    <property type="molecule type" value="Genomic_DNA"/>
</dbReference>
<keyword evidence="1" id="KW-0663">Pyridoxal phosphate</keyword>
<keyword evidence="6" id="KW-1185">Reference proteome</keyword>
<dbReference type="InterPro" id="IPR009288">
    <property type="entry name" value="AIG2-like_dom"/>
</dbReference>
<dbReference type="CDD" id="cd06661">
    <property type="entry name" value="GGCT_like"/>
    <property type="match status" value="1"/>
</dbReference>
<dbReference type="InterPro" id="IPR013024">
    <property type="entry name" value="GGCT-like"/>
</dbReference>
<dbReference type="PANTHER" id="PTHR43092:SF2">
    <property type="entry name" value="HERCYNYLCYSTEINE SULFOXIDE LYASE"/>
    <property type="match status" value="1"/>
</dbReference>
<dbReference type="InterPro" id="IPR015424">
    <property type="entry name" value="PyrdxlP-dep_Trfase"/>
</dbReference>
<dbReference type="Pfam" id="PF06094">
    <property type="entry name" value="GGACT"/>
    <property type="match status" value="1"/>
</dbReference>
<evidence type="ECO:0000313" key="5">
    <source>
        <dbReference type="EMBL" id="KIO28353.1"/>
    </source>
</evidence>
<dbReference type="InterPro" id="IPR000192">
    <property type="entry name" value="Aminotrans_V_dom"/>
</dbReference>
<evidence type="ECO:0000259" key="4">
    <source>
        <dbReference type="Pfam" id="PF06094"/>
    </source>
</evidence>
<evidence type="ECO:0008006" key="7">
    <source>
        <dbReference type="Google" id="ProtNLM"/>
    </source>
</evidence>
<evidence type="ECO:0000313" key="6">
    <source>
        <dbReference type="Proteomes" id="UP000054248"/>
    </source>
</evidence>
<dbReference type="SUPFAM" id="SSF110857">
    <property type="entry name" value="Gamma-glutamyl cyclotransferase-like"/>
    <property type="match status" value="1"/>
</dbReference>
<dbReference type="PANTHER" id="PTHR43092">
    <property type="entry name" value="L-CYSTEINE DESULFHYDRASE"/>
    <property type="match status" value="1"/>
</dbReference>
<sequence length="651" mass="73657">MATNDPKNVTDEAQLEPTVHGPAWLGPEPAREGNTAFFYGTLMHPKILKRVITHEGAELEVAAAILFDHTRFHVKYCDYPAVISSDIASQVIGDGTLADDDKAVRGVAVKGLTSKDIELLDVFEGDEYSRDEVFCAPITEFNRLSAVDTQQLLAKSGTLPSPSSATVPTFVYKWKAPATRLSSEIWNYNRFLEENVWRWLDREPTDEEQRDMTQQRMDMQGIIITPQGGEGTIIPASGEATSENVTFGHSMKKYFGFAPEYVNLNCGSFGGVAKPVTEYCEALARRAEERPDRFFRFEYIPLLAETRQRVADLIGADTEEVVIMENATHAINTILHNFEWHDGDILVSFSTSYYAIARTLDYFTERGSVHPTLSTVSLRFPSSHAEILKQFREHLQNLPNKAGRKVVVVIDAIASNPGVTFPWEEMVKICKEEKAWSIIDAAHGLGITPINLRESQPDFWTTNCHKWLYTKRGCSVLYIPRRNHHLIRTSFPTSWGYVSPPAVQEFHKIFDWTGTNDLVPLLSIIPALDFRQSIGGEKKIMDYCDNLAKEGGKRMAEILGTEVMDHNGELLNSMVNVRLPLDVAPNGLLWDHLTLSQAMMQQLIYDHECMVAVFVHDEKWWIRASAQIWTEISDFEYVAQVLKQMCREKQS</sequence>
<dbReference type="InterPro" id="IPR015422">
    <property type="entry name" value="PyrdxlP-dep_Trfase_small"/>
</dbReference>
<gene>
    <name evidence="5" type="ORF">M407DRAFT_243035</name>
</gene>
<dbReference type="InterPro" id="IPR015421">
    <property type="entry name" value="PyrdxlP-dep_Trfase_major"/>
</dbReference>
<dbReference type="Pfam" id="PF00266">
    <property type="entry name" value="Aminotran_5"/>
    <property type="match status" value="1"/>
</dbReference>
<evidence type="ECO:0000256" key="2">
    <source>
        <dbReference type="SAM" id="MobiDB-lite"/>
    </source>
</evidence>
<dbReference type="Proteomes" id="UP000054248">
    <property type="component" value="Unassembled WGS sequence"/>
</dbReference>
<dbReference type="Gene3D" id="3.10.490.10">
    <property type="entry name" value="Gamma-glutamyl cyclotransferase-like"/>
    <property type="match status" value="1"/>
</dbReference>
<dbReference type="InterPro" id="IPR036568">
    <property type="entry name" value="GGCT-like_sf"/>
</dbReference>
<dbReference type="STRING" id="1051891.A0A0C3L3S0"/>